<gene>
    <name evidence="2" type="ORF">UFOPK1603_01187</name>
</gene>
<proteinExistence type="predicted"/>
<dbReference type="EMBL" id="CAEZTG010000113">
    <property type="protein sequence ID" value="CAB4571349.1"/>
    <property type="molecule type" value="Genomic_DNA"/>
</dbReference>
<accession>A0A6J6E7V8</accession>
<organism evidence="2">
    <name type="scientific">freshwater metagenome</name>
    <dbReference type="NCBI Taxonomy" id="449393"/>
    <lineage>
        <taxon>unclassified sequences</taxon>
        <taxon>metagenomes</taxon>
        <taxon>ecological metagenomes</taxon>
    </lineage>
</organism>
<name>A0A6J6E7V8_9ZZZZ</name>
<dbReference type="AlphaFoldDB" id="A0A6J6E7V8"/>
<sequence>MSVKAPCNEEAAETVSDPDTEVSDAVDDVVEEPHAMVLTERSTRIEKPKILRARCRLVGASVVTAAW</sequence>
<evidence type="ECO:0000256" key="1">
    <source>
        <dbReference type="SAM" id="MobiDB-lite"/>
    </source>
</evidence>
<protein>
    <submittedName>
        <fullName evidence="2">Unannotated protein</fullName>
    </submittedName>
</protein>
<feature type="region of interest" description="Disordered" evidence="1">
    <location>
        <begin position="1"/>
        <end position="23"/>
    </location>
</feature>
<evidence type="ECO:0000313" key="2">
    <source>
        <dbReference type="EMBL" id="CAB4571349.1"/>
    </source>
</evidence>
<feature type="compositionally biased region" description="Acidic residues" evidence="1">
    <location>
        <begin position="10"/>
        <end position="23"/>
    </location>
</feature>
<reference evidence="2" key="1">
    <citation type="submission" date="2020-05" db="EMBL/GenBank/DDBJ databases">
        <authorList>
            <person name="Chiriac C."/>
            <person name="Salcher M."/>
            <person name="Ghai R."/>
            <person name="Kavagutti S V."/>
        </authorList>
    </citation>
    <scope>NUCLEOTIDE SEQUENCE</scope>
</reference>